<evidence type="ECO:0000313" key="3">
    <source>
        <dbReference type="EMBL" id="KAK1743691.1"/>
    </source>
</evidence>
<dbReference type="SUPFAM" id="SSF50985">
    <property type="entry name" value="RCC1/BLIP-II"/>
    <property type="match status" value="1"/>
</dbReference>
<evidence type="ECO:0000256" key="1">
    <source>
        <dbReference type="ARBA" id="ARBA00022737"/>
    </source>
</evidence>
<protein>
    <submittedName>
        <fullName evidence="3">RCC1 domain-containing protein</fullName>
    </submittedName>
</protein>
<feature type="repeat" description="RCC1" evidence="2">
    <location>
        <begin position="146"/>
        <end position="195"/>
    </location>
</feature>
<evidence type="ECO:0000256" key="2">
    <source>
        <dbReference type="PROSITE-ProRule" id="PRU00235"/>
    </source>
</evidence>
<evidence type="ECO:0000313" key="4">
    <source>
        <dbReference type="Proteomes" id="UP001224775"/>
    </source>
</evidence>
<sequence length="414" mass="44009">MGTSFFYQDVNEIIGSSQPTPPIDTYEPTIDDDEIFPTLNPKRNFEVPFDVGEDVIYASAGSGYTLVILDDESAAVAGFIDNIIDYSGYFGLPQQDLLEGPNELAVIDSVVNLDGDLRAAPDFRRVQAGVKTNDGTMHSAFIDVNGNVYAAGSNNSGQLCIGDLDDRNIPHQIDLGERAVSVAVGGDFTLILGASGDVYGCGSNEFGQLGLGNVLFVDLPDSGNGLRDVRTISAGLDFSLLSTEDGLAVMGSNSEQQLCTDEFDEVTEPFFLDAIGSGDTRQFRAGFQSSYILFRDGSVAACGLNAFGQLGIGAFDDPGPATVTIPGNNFIKTLGVGPSAVSAFFVGLDGVVTVQEETIEVSWELEIQITGTVQIKCYLNSMVTMLPESRQPSTTLLLGDNKETAESTLDQLCQ</sequence>
<dbReference type="AlphaFoldDB" id="A0AAD8YC22"/>
<dbReference type="Pfam" id="PF00415">
    <property type="entry name" value="RCC1"/>
    <property type="match status" value="2"/>
</dbReference>
<dbReference type="Gene3D" id="2.130.10.30">
    <property type="entry name" value="Regulator of chromosome condensation 1/beta-lactamase-inhibitor protein II"/>
    <property type="match status" value="1"/>
</dbReference>
<proteinExistence type="predicted"/>
<name>A0AAD8YC22_9STRA</name>
<dbReference type="PANTHER" id="PTHR45622:SF44">
    <property type="entry name" value="REGULATOR OF CHROMOSOME CONDENSATION (RCC1) FAMILY PROTEIN"/>
    <property type="match status" value="1"/>
</dbReference>
<keyword evidence="4" id="KW-1185">Reference proteome</keyword>
<dbReference type="InterPro" id="IPR051709">
    <property type="entry name" value="Ub-ligase/GTPase-reg"/>
</dbReference>
<dbReference type="EMBL" id="JATAAI010000008">
    <property type="protein sequence ID" value="KAK1743691.1"/>
    <property type="molecule type" value="Genomic_DNA"/>
</dbReference>
<dbReference type="InterPro" id="IPR000408">
    <property type="entry name" value="Reg_chr_condens"/>
</dbReference>
<comment type="caution">
    <text evidence="3">The sequence shown here is derived from an EMBL/GenBank/DDBJ whole genome shotgun (WGS) entry which is preliminary data.</text>
</comment>
<dbReference type="PANTHER" id="PTHR45622">
    <property type="entry name" value="UBIQUITIN-PROTEIN LIGASE E3A-RELATED"/>
    <property type="match status" value="1"/>
</dbReference>
<gene>
    <name evidence="3" type="ORF">QTG54_005288</name>
</gene>
<dbReference type="GO" id="GO:0005737">
    <property type="term" value="C:cytoplasm"/>
    <property type="evidence" value="ECO:0007669"/>
    <property type="project" value="TreeGrafter"/>
</dbReference>
<feature type="repeat" description="RCC1" evidence="2">
    <location>
        <begin position="196"/>
        <end position="245"/>
    </location>
</feature>
<reference evidence="3" key="1">
    <citation type="submission" date="2023-06" db="EMBL/GenBank/DDBJ databases">
        <title>Survivors Of The Sea: Transcriptome response of Skeletonema marinoi to long-term dormancy.</title>
        <authorList>
            <person name="Pinder M.I.M."/>
            <person name="Kourtchenko O."/>
            <person name="Robertson E.K."/>
            <person name="Larsson T."/>
            <person name="Maumus F."/>
            <person name="Osuna-Cruz C.M."/>
            <person name="Vancaester E."/>
            <person name="Stenow R."/>
            <person name="Vandepoele K."/>
            <person name="Ploug H."/>
            <person name="Bruchert V."/>
            <person name="Godhe A."/>
            <person name="Topel M."/>
        </authorList>
    </citation>
    <scope>NUCLEOTIDE SEQUENCE</scope>
    <source>
        <strain evidence="3">R05AC</strain>
    </source>
</reference>
<organism evidence="3 4">
    <name type="scientific">Skeletonema marinoi</name>
    <dbReference type="NCBI Taxonomy" id="267567"/>
    <lineage>
        <taxon>Eukaryota</taxon>
        <taxon>Sar</taxon>
        <taxon>Stramenopiles</taxon>
        <taxon>Ochrophyta</taxon>
        <taxon>Bacillariophyta</taxon>
        <taxon>Coscinodiscophyceae</taxon>
        <taxon>Thalassiosirophycidae</taxon>
        <taxon>Thalassiosirales</taxon>
        <taxon>Skeletonemataceae</taxon>
        <taxon>Skeletonema</taxon>
        <taxon>Skeletonema marinoi-dohrnii complex</taxon>
    </lineage>
</organism>
<dbReference type="PROSITE" id="PS50012">
    <property type="entry name" value="RCC1_3"/>
    <property type="match status" value="2"/>
</dbReference>
<dbReference type="InterPro" id="IPR009091">
    <property type="entry name" value="RCC1/BLIP-II"/>
</dbReference>
<dbReference type="Proteomes" id="UP001224775">
    <property type="component" value="Unassembled WGS sequence"/>
</dbReference>
<accession>A0AAD8YC22</accession>
<keyword evidence="1" id="KW-0677">Repeat</keyword>
<dbReference type="PRINTS" id="PR00633">
    <property type="entry name" value="RCCNDNSATION"/>
</dbReference>